<dbReference type="EMBL" id="KQ242229">
    <property type="protein sequence ID" value="KNC79882.1"/>
    <property type="molecule type" value="Genomic_DNA"/>
</dbReference>
<keyword evidence="9" id="KW-0732">Signal</keyword>
<dbReference type="GO" id="GO:0005789">
    <property type="term" value="C:endoplasmic reticulum membrane"/>
    <property type="evidence" value="ECO:0007669"/>
    <property type="project" value="UniProtKB-SubCell"/>
</dbReference>
<dbReference type="Pfam" id="PF06699">
    <property type="entry name" value="PIG-F"/>
    <property type="match status" value="1"/>
</dbReference>
<feature type="chain" id="PRO_5005538781" description="Glycosylphosphatidylinositol anchor biosynthesis protein 11" evidence="9">
    <location>
        <begin position="30"/>
        <end position="219"/>
    </location>
</feature>
<accession>A0A0L0FSU5</accession>
<evidence type="ECO:0000256" key="7">
    <source>
        <dbReference type="ARBA" id="ARBA00023136"/>
    </source>
</evidence>
<dbReference type="eggNOG" id="KOG3144">
    <property type="taxonomic scope" value="Eukaryota"/>
</dbReference>
<dbReference type="Proteomes" id="UP000054560">
    <property type="component" value="Unassembled WGS sequence"/>
</dbReference>
<comment type="subcellular location">
    <subcellularLocation>
        <location evidence="1">Endoplasmic reticulum membrane</location>
        <topology evidence="1">Multi-pass membrane protein</topology>
    </subcellularLocation>
</comment>
<evidence type="ECO:0000313" key="11">
    <source>
        <dbReference type="Proteomes" id="UP000054560"/>
    </source>
</evidence>
<organism evidence="10 11">
    <name type="scientific">Sphaeroforma arctica JP610</name>
    <dbReference type="NCBI Taxonomy" id="667725"/>
    <lineage>
        <taxon>Eukaryota</taxon>
        <taxon>Ichthyosporea</taxon>
        <taxon>Ichthyophonida</taxon>
        <taxon>Sphaeroforma</taxon>
    </lineage>
</organism>
<evidence type="ECO:0000256" key="3">
    <source>
        <dbReference type="ARBA" id="ARBA00022502"/>
    </source>
</evidence>
<dbReference type="RefSeq" id="XP_014153784.1">
    <property type="nucleotide sequence ID" value="XM_014298309.1"/>
</dbReference>
<keyword evidence="6 8" id="KW-1133">Transmembrane helix</keyword>
<reference evidence="10 11" key="1">
    <citation type="submission" date="2011-02" db="EMBL/GenBank/DDBJ databases">
        <title>The Genome Sequence of Sphaeroforma arctica JP610.</title>
        <authorList>
            <consortium name="The Broad Institute Genome Sequencing Platform"/>
            <person name="Russ C."/>
            <person name="Cuomo C."/>
            <person name="Young S.K."/>
            <person name="Zeng Q."/>
            <person name="Gargeya S."/>
            <person name="Alvarado L."/>
            <person name="Berlin A."/>
            <person name="Chapman S.B."/>
            <person name="Chen Z."/>
            <person name="Freedman E."/>
            <person name="Gellesch M."/>
            <person name="Goldberg J."/>
            <person name="Griggs A."/>
            <person name="Gujja S."/>
            <person name="Heilman E."/>
            <person name="Heiman D."/>
            <person name="Howarth C."/>
            <person name="Mehta T."/>
            <person name="Neiman D."/>
            <person name="Pearson M."/>
            <person name="Roberts A."/>
            <person name="Saif S."/>
            <person name="Shea T."/>
            <person name="Shenoy N."/>
            <person name="Sisk P."/>
            <person name="Stolte C."/>
            <person name="Sykes S."/>
            <person name="White J."/>
            <person name="Yandava C."/>
            <person name="Burger G."/>
            <person name="Gray M.W."/>
            <person name="Holland P.W.H."/>
            <person name="King N."/>
            <person name="Lang F.B.F."/>
            <person name="Roger A.J."/>
            <person name="Ruiz-Trillo I."/>
            <person name="Haas B."/>
            <person name="Nusbaum C."/>
            <person name="Birren B."/>
        </authorList>
    </citation>
    <scope>NUCLEOTIDE SEQUENCE [LARGE SCALE GENOMIC DNA]</scope>
    <source>
        <strain evidence="10 11">JP610</strain>
    </source>
</reference>
<keyword evidence="4 8" id="KW-0812">Transmembrane</keyword>
<evidence type="ECO:0000256" key="6">
    <source>
        <dbReference type="ARBA" id="ARBA00022989"/>
    </source>
</evidence>
<keyword evidence="11" id="KW-1185">Reference proteome</keyword>
<keyword evidence="5" id="KW-0256">Endoplasmic reticulum</keyword>
<sequence>MAVSSMTRSSLLVLTCVCFFTLFPPLILGDGANVVTDTNRTILLTTLAVAIANIILYPTTLAKNATSRPIRPLLTQVLDGLFIALISIPFLYFNFVCFGAPLLEKLDVTLSACVYVSCLAYMPIGILCGIDQEGIMKLLLHQAWRDDKEALAYTAFIGTHFGMWVGAIAVPLDWDRPWQPWPISSCIACTCVYASSALGWGVLSMTKWSPVHTHKAKSG</sequence>
<evidence type="ECO:0008006" key="12">
    <source>
        <dbReference type="Google" id="ProtNLM"/>
    </source>
</evidence>
<keyword evidence="7 8" id="KW-0472">Membrane</keyword>
<comment type="pathway">
    <text evidence="2">Glycolipid biosynthesis; glycosylphosphatidylinositol-anchor biosynthesis.</text>
</comment>
<evidence type="ECO:0000256" key="8">
    <source>
        <dbReference type="SAM" id="Phobius"/>
    </source>
</evidence>
<evidence type="ECO:0000256" key="2">
    <source>
        <dbReference type="ARBA" id="ARBA00004687"/>
    </source>
</evidence>
<dbReference type="UniPathway" id="UPA00196"/>
<gene>
    <name evidence="10" type="ORF">SARC_07736</name>
</gene>
<feature type="transmembrane region" description="Helical" evidence="8">
    <location>
        <begin position="150"/>
        <end position="169"/>
    </location>
</feature>
<dbReference type="GO" id="GO:0006506">
    <property type="term" value="P:GPI anchor biosynthetic process"/>
    <property type="evidence" value="ECO:0007669"/>
    <property type="project" value="UniProtKB-UniPathway"/>
</dbReference>
<dbReference type="InterPro" id="IPR009580">
    <property type="entry name" value="GPI_biosynthesis_protein_Pig-F"/>
</dbReference>
<evidence type="ECO:0000256" key="9">
    <source>
        <dbReference type="SAM" id="SignalP"/>
    </source>
</evidence>
<feature type="signal peptide" evidence="9">
    <location>
        <begin position="1"/>
        <end position="29"/>
    </location>
</feature>
<evidence type="ECO:0000313" key="10">
    <source>
        <dbReference type="EMBL" id="KNC79882.1"/>
    </source>
</evidence>
<protein>
    <recommendedName>
        <fullName evidence="12">Glycosylphosphatidylinositol anchor biosynthesis protein 11</fullName>
    </recommendedName>
</protein>
<evidence type="ECO:0000256" key="1">
    <source>
        <dbReference type="ARBA" id="ARBA00004477"/>
    </source>
</evidence>
<dbReference type="STRING" id="667725.A0A0L0FSU5"/>
<feature type="transmembrane region" description="Helical" evidence="8">
    <location>
        <begin position="109"/>
        <end position="130"/>
    </location>
</feature>
<dbReference type="AlphaFoldDB" id="A0A0L0FSU5"/>
<feature type="transmembrane region" description="Helical" evidence="8">
    <location>
        <begin position="39"/>
        <end position="59"/>
    </location>
</feature>
<feature type="transmembrane region" description="Helical" evidence="8">
    <location>
        <begin position="80"/>
        <end position="103"/>
    </location>
</feature>
<dbReference type="GeneID" id="25908240"/>
<proteinExistence type="predicted"/>
<evidence type="ECO:0000256" key="4">
    <source>
        <dbReference type="ARBA" id="ARBA00022692"/>
    </source>
</evidence>
<keyword evidence="3" id="KW-0337">GPI-anchor biosynthesis</keyword>
<dbReference type="OrthoDB" id="17366at2759"/>
<feature type="transmembrane region" description="Helical" evidence="8">
    <location>
        <begin position="181"/>
        <end position="203"/>
    </location>
</feature>
<name>A0A0L0FSU5_9EUKA</name>
<evidence type="ECO:0000256" key="5">
    <source>
        <dbReference type="ARBA" id="ARBA00022824"/>
    </source>
</evidence>